<reference evidence="13 14" key="1">
    <citation type="submission" date="2013-03" db="EMBL/GenBank/DDBJ databases">
        <title>The Genome Sequence of Exophiala aquamarina CBS 119918.</title>
        <authorList>
            <consortium name="The Broad Institute Genomics Platform"/>
            <person name="Cuomo C."/>
            <person name="de Hoog S."/>
            <person name="Gorbushina A."/>
            <person name="Walker B."/>
            <person name="Young S.K."/>
            <person name="Zeng Q."/>
            <person name="Gargeya S."/>
            <person name="Fitzgerald M."/>
            <person name="Haas B."/>
            <person name="Abouelleil A."/>
            <person name="Allen A.W."/>
            <person name="Alvarado L."/>
            <person name="Arachchi H.M."/>
            <person name="Berlin A.M."/>
            <person name="Chapman S.B."/>
            <person name="Gainer-Dewar J."/>
            <person name="Goldberg J."/>
            <person name="Griggs A."/>
            <person name="Gujja S."/>
            <person name="Hansen M."/>
            <person name="Howarth C."/>
            <person name="Imamovic A."/>
            <person name="Ireland A."/>
            <person name="Larimer J."/>
            <person name="McCowan C."/>
            <person name="Murphy C."/>
            <person name="Pearson M."/>
            <person name="Poon T.W."/>
            <person name="Priest M."/>
            <person name="Roberts A."/>
            <person name="Saif S."/>
            <person name="Shea T."/>
            <person name="Sisk P."/>
            <person name="Sykes S."/>
            <person name="Wortman J."/>
            <person name="Nusbaum C."/>
            <person name="Birren B."/>
        </authorList>
    </citation>
    <scope>NUCLEOTIDE SEQUENCE [LARGE SCALE GENOMIC DNA]</scope>
    <source>
        <strain evidence="13 14">CBS 119918</strain>
    </source>
</reference>
<evidence type="ECO:0000256" key="9">
    <source>
        <dbReference type="ARBA" id="ARBA00023010"/>
    </source>
</evidence>
<name>A0A072PSE2_9EURO</name>
<dbReference type="EMBL" id="AMGV01000001">
    <property type="protein sequence ID" value="KEF63029.1"/>
    <property type="molecule type" value="Genomic_DNA"/>
</dbReference>
<comment type="caution">
    <text evidence="13">The sequence shown here is derived from an EMBL/GenBank/DDBJ whole genome shotgun (WGS) entry which is preliminary data.</text>
</comment>
<evidence type="ECO:0000313" key="13">
    <source>
        <dbReference type="EMBL" id="KEF63029.1"/>
    </source>
</evidence>
<dbReference type="GO" id="GO:0030150">
    <property type="term" value="P:protein import into mitochondrial matrix"/>
    <property type="evidence" value="ECO:0007669"/>
    <property type="project" value="UniProtKB-UniRule"/>
</dbReference>
<keyword evidence="6 12" id="KW-0653">Protein transport</keyword>
<evidence type="ECO:0000256" key="5">
    <source>
        <dbReference type="ARBA" id="ARBA00022792"/>
    </source>
</evidence>
<keyword evidence="7" id="KW-0809">Transit peptide</keyword>
<gene>
    <name evidence="13" type="ORF">A1O9_01005</name>
</gene>
<evidence type="ECO:0000256" key="8">
    <source>
        <dbReference type="ARBA" id="ARBA00022989"/>
    </source>
</evidence>
<evidence type="ECO:0000313" key="14">
    <source>
        <dbReference type="Proteomes" id="UP000027920"/>
    </source>
</evidence>
<dbReference type="VEuPathDB" id="FungiDB:A1O9_01005"/>
<keyword evidence="4 12" id="KW-0812">Transmembrane</keyword>
<keyword evidence="3 12" id="KW-0813">Transport</keyword>
<sequence>MSAASTKLGLQLSQTGALQSYPKIHTTTSRRHISSVILSKRPRAQSRYLQPSGLAPLAANPLQSSPPSSFFTPSLCKTRHASTTSSSSPDSKSDVLDWNSFFALRTSRRRYALASSILTSIGSTSAAIIAFSEIPDLANSVQAIVPTDPFISMGLATFGATFFGWLIGPAFGNTIWRLLHRSRLPEFTMKEKAFFERIKKHRVNPSGASTNNPVPDFYGEKVGSVSGYRRWLKDQRAFNRKRGGTYPTQD</sequence>
<evidence type="ECO:0000256" key="7">
    <source>
        <dbReference type="ARBA" id="ARBA00022946"/>
    </source>
</evidence>
<keyword evidence="5 12" id="KW-0999">Mitochondrion inner membrane</keyword>
<keyword evidence="14" id="KW-1185">Reference proteome</keyword>
<protein>
    <recommendedName>
        <fullName evidence="12">Presequence translocated-associated motor subunit PAM17</fullName>
    </recommendedName>
</protein>
<keyword evidence="10 12" id="KW-0496">Mitochondrion</keyword>
<evidence type="ECO:0000256" key="1">
    <source>
        <dbReference type="ARBA" id="ARBA00004448"/>
    </source>
</evidence>
<accession>A0A072PSE2</accession>
<dbReference type="AlphaFoldDB" id="A0A072PSE2"/>
<evidence type="ECO:0000256" key="3">
    <source>
        <dbReference type="ARBA" id="ARBA00022448"/>
    </source>
</evidence>
<dbReference type="Pfam" id="PF08566">
    <property type="entry name" value="Pam17"/>
    <property type="match status" value="1"/>
</dbReference>
<comment type="subunit">
    <text evidence="12">Component of the PAM complex.</text>
</comment>
<evidence type="ECO:0000256" key="10">
    <source>
        <dbReference type="ARBA" id="ARBA00023128"/>
    </source>
</evidence>
<dbReference type="PANTHER" id="PTHR28021">
    <property type="entry name" value="PRESEQUENCE TRANSLOCATED-ASSOCIATED MOTOR SUBUNIT PAM17, MITOCHONDRIAL"/>
    <property type="match status" value="1"/>
</dbReference>
<proteinExistence type="inferred from homology"/>
<evidence type="ECO:0000256" key="4">
    <source>
        <dbReference type="ARBA" id="ARBA00022692"/>
    </source>
</evidence>
<keyword evidence="11 12" id="KW-0472">Membrane</keyword>
<comment type="similarity">
    <text evidence="2 12">Belongs to the PAM17 family.</text>
</comment>
<evidence type="ECO:0000256" key="6">
    <source>
        <dbReference type="ARBA" id="ARBA00022927"/>
    </source>
</evidence>
<dbReference type="GeneID" id="25275953"/>
<feature type="transmembrane region" description="Helical" evidence="12">
    <location>
        <begin position="151"/>
        <end position="176"/>
    </location>
</feature>
<dbReference type="PANTHER" id="PTHR28021:SF1">
    <property type="entry name" value="PRESEQUENCE TRANSLOCATED-ASSOCIATED MOTOR SUBUNIT PAM17, MITOCHONDRIAL"/>
    <property type="match status" value="1"/>
</dbReference>
<keyword evidence="9 12" id="KW-0811">Translocation</keyword>
<keyword evidence="8 12" id="KW-1133">Transmembrane helix</keyword>
<feature type="transmembrane region" description="Helical" evidence="12">
    <location>
        <begin position="111"/>
        <end position="131"/>
    </location>
</feature>
<comment type="function">
    <text evidence="12">Component of the PAM complex, a complex required for the translocation of transit peptide-containing proteins from the inner membrane into the mitochondrial matrix in an ATP-dependent manner.</text>
</comment>
<comment type="subcellular location">
    <subcellularLocation>
        <location evidence="1 12">Mitochondrion inner membrane</location>
        <topology evidence="1 12">Multi-pass membrane protein</topology>
    </subcellularLocation>
</comment>
<evidence type="ECO:0000256" key="11">
    <source>
        <dbReference type="ARBA" id="ARBA00023136"/>
    </source>
</evidence>
<evidence type="ECO:0000256" key="12">
    <source>
        <dbReference type="RuleBase" id="RU367146"/>
    </source>
</evidence>
<dbReference type="OrthoDB" id="5970083at2759"/>
<dbReference type="InterPro" id="IPR013875">
    <property type="entry name" value="Pam17"/>
</dbReference>
<organism evidence="13 14">
    <name type="scientific">Exophiala aquamarina CBS 119918</name>
    <dbReference type="NCBI Taxonomy" id="1182545"/>
    <lineage>
        <taxon>Eukaryota</taxon>
        <taxon>Fungi</taxon>
        <taxon>Dikarya</taxon>
        <taxon>Ascomycota</taxon>
        <taxon>Pezizomycotina</taxon>
        <taxon>Eurotiomycetes</taxon>
        <taxon>Chaetothyriomycetidae</taxon>
        <taxon>Chaetothyriales</taxon>
        <taxon>Herpotrichiellaceae</taxon>
        <taxon>Exophiala</taxon>
    </lineage>
</organism>
<dbReference type="RefSeq" id="XP_013265619.1">
    <property type="nucleotide sequence ID" value="XM_013410165.1"/>
</dbReference>
<dbReference type="STRING" id="1182545.A0A072PSE2"/>
<dbReference type="HOGENOM" id="CLU_068297_0_1_1"/>
<evidence type="ECO:0000256" key="2">
    <source>
        <dbReference type="ARBA" id="ARBA00006837"/>
    </source>
</evidence>
<dbReference type="GO" id="GO:0001405">
    <property type="term" value="C:PAM complex, Tim23 associated import motor"/>
    <property type="evidence" value="ECO:0007669"/>
    <property type="project" value="UniProtKB-UniRule"/>
</dbReference>
<dbReference type="Proteomes" id="UP000027920">
    <property type="component" value="Unassembled WGS sequence"/>
</dbReference>